<feature type="region of interest" description="Disordered" evidence="1">
    <location>
        <begin position="273"/>
        <end position="300"/>
    </location>
</feature>
<feature type="compositionally biased region" description="Low complexity" evidence="1">
    <location>
        <begin position="379"/>
        <end position="392"/>
    </location>
</feature>
<evidence type="ECO:0000259" key="2">
    <source>
        <dbReference type="Pfam" id="PF09994"/>
    </source>
</evidence>
<feature type="compositionally biased region" description="Basic and acidic residues" evidence="1">
    <location>
        <begin position="284"/>
        <end position="300"/>
    </location>
</feature>
<comment type="caution">
    <text evidence="3">The sequence shown here is derived from an EMBL/GenBank/DDBJ whole genome shotgun (WGS) entry which is preliminary data.</text>
</comment>
<evidence type="ECO:0000256" key="1">
    <source>
        <dbReference type="SAM" id="MobiDB-lite"/>
    </source>
</evidence>
<reference evidence="4" key="1">
    <citation type="journal article" date="2019" name="Int. J. Syst. Evol. Microbiol.">
        <title>The Global Catalogue of Microorganisms (GCM) 10K type strain sequencing project: providing services to taxonomists for standard genome sequencing and annotation.</title>
        <authorList>
            <consortium name="The Broad Institute Genomics Platform"/>
            <consortium name="The Broad Institute Genome Sequencing Center for Infectious Disease"/>
            <person name="Wu L."/>
            <person name="Ma J."/>
        </authorList>
    </citation>
    <scope>NUCLEOTIDE SEQUENCE [LARGE SCALE GENOMIC DNA]</scope>
    <source>
        <strain evidence="4">CCUG 62763</strain>
    </source>
</reference>
<protein>
    <submittedName>
        <fullName evidence="3">DUF2235 domain-containing protein</fullName>
    </submittedName>
</protein>
<keyword evidence="4" id="KW-1185">Reference proteome</keyword>
<dbReference type="InterPro" id="IPR029058">
    <property type="entry name" value="AB_hydrolase_fold"/>
</dbReference>
<proteinExistence type="predicted"/>
<dbReference type="SUPFAM" id="SSF53474">
    <property type="entry name" value="alpha/beta-Hydrolases"/>
    <property type="match status" value="1"/>
</dbReference>
<gene>
    <name evidence="3" type="ORF">ACFO3M_00060</name>
</gene>
<sequence>MPKRLVVCCDGTWNTPDQVAEGRPCPTNVTKLALEVAPAGADGLRQCVFYLRGVGTARGERYRGGAFGVGLSRAVKDAYRTIVDNYEPGDELWFFGFSRGAFTARSTAGFVRTAGVLERRHAGRLDEAYELYRCREAHPRGTEAELFRRSYSYEPDVHFIGVWDTVGALGLPVRGLGFVNRRWAFHDTTLSSKVRNAFQALAVDETRRAFRPTLWEPHRGDARPEGQRLEQVWFSGVHCGVGGGYRDTSLSDVALLWMVDRARECGLAFHRDAFAPPPPGGAPDDNRPRPVPDPLGELRDSRTGLYRLLPRYHRPIGVGHPRTESLASTTVRRYLQDERYRPPGVASFLARGGPRTEVDAGRRSAGGGRPLPLPRTRPEGLAEPAGEVAGVGEAAGAGGRGDRPLPTGG</sequence>
<dbReference type="EMBL" id="JBHSGR010000001">
    <property type="protein sequence ID" value="MFC4691777.1"/>
    <property type="molecule type" value="Genomic_DNA"/>
</dbReference>
<dbReference type="RefSeq" id="WP_387984736.1">
    <property type="nucleotide sequence ID" value="NZ_JBHSGR010000001.1"/>
</dbReference>
<organism evidence="3 4">
    <name type="scientific">Geodermatophilus arenarius</name>
    <dbReference type="NCBI Taxonomy" id="1137990"/>
    <lineage>
        <taxon>Bacteria</taxon>
        <taxon>Bacillati</taxon>
        <taxon>Actinomycetota</taxon>
        <taxon>Actinomycetes</taxon>
        <taxon>Geodermatophilales</taxon>
        <taxon>Geodermatophilaceae</taxon>
        <taxon>Geodermatophilus</taxon>
    </lineage>
</organism>
<dbReference type="Proteomes" id="UP001596025">
    <property type="component" value="Unassembled WGS sequence"/>
</dbReference>
<dbReference type="PANTHER" id="PTHR33840">
    <property type="match status" value="1"/>
</dbReference>
<accession>A0ABV9LEF2</accession>
<evidence type="ECO:0000313" key="3">
    <source>
        <dbReference type="EMBL" id="MFC4691777.1"/>
    </source>
</evidence>
<feature type="domain" description="T6SS Phospholipase effector Tle1-like catalytic" evidence="2">
    <location>
        <begin position="3"/>
        <end position="260"/>
    </location>
</feature>
<evidence type="ECO:0000313" key="4">
    <source>
        <dbReference type="Proteomes" id="UP001596025"/>
    </source>
</evidence>
<name>A0ABV9LEF2_9ACTN</name>
<dbReference type="InterPro" id="IPR018712">
    <property type="entry name" value="Tle1-like_cat"/>
</dbReference>
<dbReference type="Pfam" id="PF09994">
    <property type="entry name" value="T6SS_Tle1-like_cat"/>
    <property type="match status" value="1"/>
</dbReference>
<feature type="region of interest" description="Disordered" evidence="1">
    <location>
        <begin position="344"/>
        <end position="409"/>
    </location>
</feature>
<dbReference type="PANTHER" id="PTHR33840:SF1">
    <property type="entry name" value="TLE1 PHOSPHOLIPASE DOMAIN-CONTAINING PROTEIN"/>
    <property type="match status" value="1"/>
</dbReference>